<dbReference type="SMART" id="SM01321">
    <property type="entry name" value="Y1_Tnp"/>
    <property type="match status" value="1"/>
</dbReference>
<organism evidence="2 3">
    <name type="scientific">Oceanobacillus halophilus</name>
    <dbReference type="NCBI Taxonomy" id="930130"/>
    <lineage>
        <taxon>Bacteria</taxon>
        <taxon>Bacillati</taxon>
        <taxon>Bacillota</taxon>
        <taxon>Bacilli</taxon>
        <taxon>Bacillales</taxon>
        <taxon>Bacillaceae</taxon>
        <taxon>Oceanobacillus</taxon>
    </lineage>
</organism>
<dbReference type="Proteomes" id="UP000269301">
    <property type="component" value="Unassembled WGS sequence"/>
</dbReference>
<dbReference type="GO" id="GO:0006313">
    <property type="term" value="P:DNA transposition"/>
    <property type="evidence" value="ECO:0007669"/>
    <property type="project" value="InterPro"/>
</dbReference>
<gene>
    <name evidence="2" type="ORF">D8M06_06205</name>
</gene>
<dbReference type="InterPro" id="IPR002686">
    <property type="entry name" value="Transposase_17"/>
</dbReference>
<dbReference type="OrthoDB" id="9788881at2"/>
<evidence type="ECO:0000313" key="2">
    <source>
        <dbReference type="EMBL" id="RKQ35844.1"/>
    </source>
</evidence>
<protein>
    <submittedName>
        <fullName evidence="2">Transposase</fullName>
    </submittedName>
</protein>
<dbReference type="AlphaFoldDB" id="A0A495A8D4"/>
<accession>A0A495A8D4</accession>
<reference evidence="2 3" key="1">
    <citation type="journal article" date="2016" name="Int. J. Syst. Evol. Microbiol.">
        <title>Oceanobacillus halophilus sp. nov., a novel moderately halophilic bacterium from a hypersaline lake.</title>
        <authorList>
            <person name="Amoozegar M.A."/>
            <person name="Bagheri M."/>
            <person name="Makhdoumi A."/>
            <person name="Nikou M.M."/>
            <person name="Fazeli S.A.S."/>
            <person name="Schumann P."/>
            <person name="Sproer C."/>
            <person name="Sanchez-Porro C."/>
            <person name="Ventosa A."/>
        </authorList>
    </citation>
    <scope>NUCLEOTIDE SEQUENCE [LARGE SCALE GENOMIC DNA]</scope>
    <source>
        <strain evidence="2 3">DSM 23996</strain>
    </source>
</reference>
<dbReference type="EMBL" id="RBZP01000002">
    <property type="protein sequence ID" value="RKQ35844.1"/>
    <property type="molecule type" value="Genomic_DNA"/>
</dbReference>
<evidence type="ECO:0000313" key="3">
    <source>
        <dbReference type="Proteomes" id="UP000269301"/>
    </source>
</evidence>
<dbReference type="Gene3D" id="3.30.70.1290">
    <property type="entry name" value="Transposase IS200-like"/>
    <property type="match status" value="1"/>
</dbReference>
<proteinExistence type="predicted"/>
<dbReference type="SUPFAM" id="SSF143422">
    <property type="entry name" value="Transposase IS200-like"/>
    <property type="match status" value="1"/>
</dbReference>
<dbReference type="PANTHER" id="PTHR34322:SF2">
    <property type="entry name" value="TRANSPOSASE IS200-LIKE DOMAIN-CONTAINING PROTEIN"/>
    <property type="match status" value="1"/>
</dbReference>
<dbReference type="RefSeq" id="WP_121203516.1">
    <property type="nucleotide sequence ID" value="NZ_RBZP01000002.1"/>
</dbReference>
<sequence length="191" mass="23187">MARKKRMWQPDYYYHITSRGNRKGDLFSDEEDYKVFLHILKEVNSKVPFDLIAYCLMSNHYHLQIRSQHSLSKVMFLINKRYANYFNNKNGWTGHVFEKRFYSAQIDSYLGMLKVNRYIHLNPIEAGIVKDALEYRWSSYYDYLHPKQVRFSLINTDTILEIFFGSEMDKRKKYMEYMNQEEEITLEIPIK</sequence>
<dbReference type="Pfam" id="PF01797">
    <property type="entry name" value="Y1_Tnp"/>
    <property type="match status" value="1"/>
</dbReference>
<comment type="caution">
    <text evidence="2">The sequence shown here is derived from an EMBL/GenBank/DDBJ whole genome shotgun (WGS) entry which is preliminary data.</text>
</comment>
<dbReference type="GO" id="GO:0004803">
    <property type="term" value="F:transposase activity"/>
    <property type="evidence" value="ECO:0007669"/>
    <property type="project" value="InterPro"/>
</dbReference>
<dbReference type="GO" id="GO:0003677">
    <property type="term" value="F:DNA binding"/>
    <property type="evidence" value="ECO:0007669"/>
    <property type="project" value="InterPro"/>
</dbReference>
<keyword evidence="3" id="KW-1185">Reference proteome</keyword>
<name>A0A495A8D4_9BACI</name>
<evidence type="ECO:0000259" key="1">
    <source>
        <dbReference type="SMART" id="SM01321"/>
    </source>
</evidence>
<dbReference type="InterPro" id="IPR036515">
    <property type="entry name" value="Transposase_17_sf"/>
</dbReference>
<feature type="domain" description="Transposase IS200-like" evidence="1">
    <location>
        <begin position="9"/>
        <end position="122"/>
    </location>
</feature>
<dbReference type="PANTHER" id="PTHR34322">
    <property type="entry name" value="TRANSPOSASE, Y1_TNP DOMAIN-CONTAINING"/>
    <property type="match status" value="1"/>
</dbReference>